<accession>J7CVL4</accession>
<evidence type="ECO:0000313" key="2">
    <source>
        <dbReference type="Proteomes" id="UP000006403"/>
    </source>
</evidence>
<dbReference type="Proteomes" id="UP000006403">
    <property type="component" value="Unassembled WGS sequence"/>
</dbReference>
<comment type="caution">
    <text evidence="1">The sequence shown here is derived from an EMBL/GenBank/DDBJ whole genome shotgun (WGS) entry which is preliminary data.</text>
</comment>
<name>J7CVL4_ENTFC</name>
<dbReference type="EMBL" id="AMBL01000045">
    <property type="protein sequence ID" value="EJY45537.1"/>
    <property type="molecule type" value="Genomic_DNA"/>
</dbReference>
<proteinExistence type="predicted"/>
<sequence>MSKEKKQKNFPVLFQRGKKVTIRQKKKSYFTLETSIRSNQLSNTGSRQVQQARLSPNVLPAVMIQVIVL</sequence>
<reference evidence="1 2" key="1">
    <citation type="submission" date="2012-04" db="EMBL/GenBank/DDBJ databases">
        <authorList>
            <person name="Weinstock G."/>
            <person name="Sodergren E."/>
            <person name="Lobos E.A."/>
            <person name="Fulton L."/>
            <person name="Fulton R."/>
            <person name="Courtney L."/>
            <person name="Fronick C."/>
            <person name="O'Laughlin M."/>
            <person name="Godfrey J."/>
            <person name="Wilson R.M."/>
            <person name="Miner T."/>
            <person name="Farmer C."/>
            <person name="Delehaunty K."/>
            <person name="Cordes M."/>
            <person name="Minx P."/>
            <person name="Tomlinson C."/>
            <person name="Chen J."/>
            <person name="Wollam A."/>
            <person name="Pepin K.H."/>
            <person name="Bhonagiri V."/>
            <person name="Zhang X."/>
            <person name="Suruliraj S."/>
            <person name="Warren W."/>
            <person name="Mitreva M."/>
            <person name="Mardis E.R."/>
            <person name="Wilson R.K."/>
        </authorList>
    </citation>
    <scope>NUCLEOTIDE SEQUENCE [LARGE SCALE GENOMIC DNA]</scope>
    <source>
        <strain evidence="1 2">505</strain>
    </source>
</reference>
<dbReference type="HOGENOM" id="CLU_2769455_0_0_9"/>
<gene>
    <name evidence="1" type="ORF">HMPREF1348_01360</name>
</gene>
<dbReference type="AlphaFoldDB" id="J7CVL4"/>
<organism evidence="1 2">
    <name type="scientific">Enterococcus faecium 505</name>
    <dbReference type="NCBI Taxonomy" id="1134806"/>
    <lineage>
        <taxon>Bacteria</taxon>
        <taxon>Bacillati</taxon>
        <taxon>Bacillota</taxon>
        <taxon>Bacilli</taxon>
        <taxon>Lactobacillales</taxon>
        <taxon>Enterococcaceae</taxon>
        <taxon>Enterococcus</taxon>
    </lineage>
</organism>
<protein>
    <submittedName>
        <fullName evidence="1">Uncharacterized protein</fullName>
    </submittedName>
</protein>
<evidence type="ECO:0000313" key="1">
    <source>
        <dbReference type="EMBL" id="EJY45537.1"/>
    </source>
</evidence>